<organism evidence="2 3">
    <name type="scientific">Aquicella lusitana</name>
    <dbReference type="NCBI Taxonomy" id="254246"/>
    <lineage>
        <taxon>Bacteria</taxon>
        <taxon>Pseudomonadati</taxon>
        <taxon>Pseudomonadota</taxon>
        <taxon>Gammaproteobacteria</taxon>
        <taxon>Legionellales</taxon>
        <taxon>Coxiellaceae</taxon>
        <taxon>Aquicella</taxon>
    </lineage>
</organism>
<dbReference type="RefSeq" id="WP_114834548.1">
    <property type="nucleotide sequence ID" value="NZ_LR699114.1"/>
</dbReference>
<reference evidence="2 3" key="1">
    <citation type="submission" date="2018-07" db="EMBL/GenBank/DDBJ databases">
        <title>Genomic Encyclopedia of Type Strains, Phase IV (KMG-IV): sequencing the most valuable type-strain genomes for metagenomic binning, comparative biology and taxonomic classification.</title>
        <authorList>
            <person name="Goeker M."/>
        </authorList>
    </citation>
    <scope>NUCLEOTIDE SEQUENCE [LARGE SCALE GENOMIC DNA]</scope>
    <source>
        <strain evidence="2 3">DSM 16500</strain>
    </source>
</reference>
<feature type="region of interest" description="Disordered" evidence="1">
    <location>
        <begin position="394"/>
        <end position="413"/>
    </location>
</feature>
<dbReference type="EMBL" id="QQAX01000013">
    <property type="protein sequence ID" value="RDI42684.1"/>
    <property type="molecule type" value="Genomic_DNA"/>
</dbReference>
<comment type="caution">
    <text evidence="2">The sequence shown here is derived from an EMBL/GenBank/DDBJ whole genome shotgun (WGS) entry which is preliminary data.</text>
</comment>
<keyword evidence="3" id="KW-1185">Reference proteome</keyword>
<evidence type="ECO:0000256" key="1">
    <source>
        <dbReference type="SAM" id="MobiDB-lite"/>
    </source>
</evidence>
<dbReference type="AlphaFoldDB" id="A0A370GJW4"/>
<proteinExistence type="predicted"/>
<evidence type="ECO:0000313" key="3">
    <source>
        <dbReference type="Proteomes" id="UP000254720"/>
    </source>
</evidence>
<dbReference type="Proteomes" id="UP000254720">
    <property type="component" value="Unassembled WGS sequence"/>
</dbReference>
<sequence length="413" mass="46997">MLRIDPNTALQSKQLIRDTLSQLDQAFTRLSSQEISTIHLNALFHMSDIASYDKRARQLDREILTLLTKLGSRGIPPSLTDDYIKKAYVLTLEKVLAKLKLLDLPKQNILKLLASTGTQINHCWAQLQSASDMETLMAEINDDLVNSLDKFIKDEFMLKAFAGDYAWFESMAVEKIMKKKESRDPVFSDYRHLLLNSTPTYLMISQPAHFLLFDQMVKLLDALKACKGETHKARFRAMMKILSSFSSPDWAIETDVTKLLSSQVMTALPHLVKQQIENIAQQYQANGSLHSARFLSVLENYYIQLELGISKRNTFIKSARQDFTAGSVEDRGHAVKNSPQLFYSAPEKLQHTCQDESWTMINETSATLNRVYTKATQWIFGWMDNTASVSSAGNTHRKATSLHHHATTPNRFK</sequence>
<accession>A0A370GJW4</accession>
<evidence type="ECO:0000313" key="2">
    <source>
        <dbReference type="EMBL" id="RDI42684.1"/>
    </source>
</evidence>
<feature type="compositionally biased region" description="Basic residues" evidence="1">
    <location>
        <begin position="395"/>
        <end position="413"/>
    </location>
</feature>
<gene>
    <name evidence="2" type="ORF">C8D86_11313</name>
</gene>
<name>A0A370GJW4_9COXI</name>
<protein>
    <submittedName>
        <fullName evidence="2">Uncharacterized protein</fullName>
    </submittedName>
</protein>